<evidence type="ECO:0008006" key="6">
    <source>
        <dbReference type="Google" id="ProtNLM"/>
    </source>
</evidence>
<sequence>MRPLPPAVAARLAAVVADPGAVPLPVFNSLLSALAPSHAHLPLHLFRRLLLPRRRPDAFTLSSLAASLLPLHASSSAAGCLHAFSLRAGLLRADPVLANSFLLLYLRAPAPPGPGLARRLFDEMPTRTASTYNTLISHSTSEGAADVVWTVVRRMVADGCAPDRFTVSAALPACTSPRQGTEMHCFALKSGMCGAGDFHVGSGLVSMYFRVGRPVLARRVFDGMEHRNVVSWTAMVGGYTESGMFDDAVDAFRTMWMIGGVLPNRIALISVLSAVEALTDLALGKQGYGLHGNGAEAVALFDQMGISGYWKLLSKEILFLNDEAV</sequence>
<protein>
    <recommendedName>
        <fullName evidence="6">Pentatricopeptide repeat-containing protein</fullName>
    </recommendedName>
</protein>
<name>A0A0D9WY98_9ORYZ</name>
<organism evidence="4 5">
    <name type="scientific">Leersia perrieri</name>
    <dbReference type="NCBI Taxonomy" id="77586"/>
    <lineage>
        <taxon>Eukaryota</taxon>
        <taxon>Viridiplantae</taxon>
        <taxon>Streptophyta</taxon>
        <taxon>Embryophyta</taxon>
        <taxon>Tracheophyta</taxon>
        <taxon>Spermatophyta</taxon>
        <taxon>Magnoliopsida</taxon>
        <taxon>Liliopsida</taxon>
        <taxon>Poales</taxon>
        <taxon>Poaceae</taxon>
        <taxon>BOP clade</taxon>
        <taxon>Oryzoideae</taxon>
        <taxon>Oryzeae</taxon>
        <taxon>Oryzinae</taxon>
        <taxon>Leersia</taxon>
    </lineage>
</organism>
<feature type="repeat" description="PPR" evidence="3">
    <location>
        <begin position="228"/>
        <end position="262"/>
    </location>
</feature>
<evidence type="ECO:0000256" key="1">
    <source>
        <dbReference type="ARBA" id="ARBA00022737"/>
    </source>
</evidence>
<keyword evidence="1" id="KW-0677">Repeat</keyword>
<dbReference type="InterPro" id="IPR011990">
    <property type="entry name" value="TPR-like_helical_dom_sf"/>
</dbReference>
<dbReference type="EnsemblPlants" id="LPERR07G10470.1">
    <property type="protein sequence ID" value="LPERR07G10470.1"/>
    <property type="gene ID" value="LPERR07G10470"/>
</dbReference>
<dbReference type="GO" id="GO:0003723">
    <property type="term" value="F:RNA binding"/>
    <property type="evidence" value="ECO:0007669"/>
    <property type="project" value="InterPro"/>
</dbReference>
<evidence type="ECO:0000313" key="5">
    <source>
        <dbReference type="Proteomes" id="UP000032180"/>
    </source>
</evidence>
<dbReference type="Gramene" id="LPERR07G10470.1">
    <property type="protein sequence ID" value="LPERR07G10470.1"/>
    <property type="gene ID" value="LPERR07G10470"/>
</dbReference>
<dbReference type="PROSITE" id="PS51375">
    <property type="entry name" value="PPR"/>
    <property type="match status" value="2"/>
</dbReference>
<dbReference type="InterPro" id="IPR046960">
    <property type="entry name" value="PPR_At4g14850-like_plant"/>
</dbReference>
<keyword evidence="2" id="KW-0809">Transit peptide</keyword>
<dbReference type="InterPro" id="IPR002885">
    <property type="entry name" value="PPR_rpt"/>
</dbReference>
<dbReference type="AlphaFoldDB" id="A0A0D9WY98"/>
<feature type="repeat" description="PPR" evidence="3">
    <location>
        <begin position="128"/>
        <end position="162"/>
    </location>
</feature>
<dbReference type="NCBIfam" id="TIGR00756">
    <property type="entry name" value="PPR"/>
    <property type="match status" value="2"/>
</dbReference>
<keyword evidence="5" id="KW-1185">Reference proteome</keyword>
<dbReference type="HOGENOM" id="CLU_856226_0_0_1"/>
<dbReference type="GO" id="GO:0009451">
    <property type="term" value="P:RNA modification"/>
    <property type="evidence" value="ECO:0007669"/>
    <property type="project" value="InterPro"/>
</dbReference>
<evidence type="ECO:0000313" key="4">
    <source>
        <dbReference type="EnsemblPlants" id="LPERR07G10470.1"/>
    </source>
</evidence>
<evidence type="ECO:0000256" key="3">
    <source>
        <dbReference type="PROSITE-ProRule" id="PRU00708"/>
    </source>
</evidence>
<reference evidence="5" key="2">
    <citation type="submission" date="2013-12" db="EMBL/GenBank/DDBJ databases">
        <authorList>
            <person name="Yu Y."/>
            <person name="Lee S."/>
            <person name="de Baynast K."/>
            <person name="Wissotski M."/>
            <person name="Liu L."/>
            <person name="Talag J."/>
            <person name="Goicoechea J."/>
            <person name="Angelova A."/>
            <person name="Jetty R."/>
            <person name="Kudrna D."/>
            <person name="Golser W."/>
            <person name="Rivera L."/>
            <person name="Zhang J."/>
            <person name="Wing R."/>
        </authorList>
    </citation>
    <scope>NUCLEOTIDE SEQUENCE</scope>
</reference>
<dbReference type="FunFam" id="1.25.40.10:FF:000710">
    <property type="entry name" value="Pentatricopeptide repeat-containing protein"/>
    <property type="match status" value="1"/>
</dbReference>
<dbReference type="STRING" id="77586.A0A0D9WY98"/>
<dbReference type="Proteomes" id="UP000032180">
    <property type="component" value="Chromosome 7"/>
</dbReference>
<dbReference type="Pfam" id="PF01535">
    <property type="entry name" value="PPR"/>
    <property type="match status" value="4"/>
</dbReference>
<dbReference type="PANTHER" id="PTHR47926">
    <property type="entry name" value="PENTATRICOPEPTIDE REPEAT-CONTAINING PROTEIN"/>
    <property type="match status" value="1"/>
</dbReference>
<reference evidence="4 5" key="1">
    <citation type="submission" date="2012-08" db="EMBL/GenBank/DDBJ databases">
        <title>Oryza genome evolution.</title>
        <authorList>
            <person name="Wing R.A."/>
        </authorList>
    </citation>
    <scope>NUCLEOTIDE SEQUENCE</scope>
</reference>
<accession>A0A0D9WY98</accession>
<dbReference type="PANTHER" id="PTHR47926:SF533">
    <property type="entry name" value="DYW DOMAIN-CONTAINING PROTEIN"/>
    <property type="match status" value="1"/>
</dbReference>
<proteinExistence type="predicted"/>
<dbReference type="Gene3D" id="1.25.40.10">
    <property type="entry name" value="Tetratricopeptide repeat domain"/>
    <property type="match status" value="2"/>
</dbReference>
<evidence type="ECO:0000256" key="2">
    <source>
        <dbReference type="ARBA" id="ARBA00022946"/>
    </source>
</evidence>
<reference evidence="4" key="3">
    <citation type="submission" date="2015-04" db="UniProtKB">
        <authorList>
            <consortium name="EnsemblPlants"/>
        </authorList>
    </citation>
    <scope>IDENTIFICATION</scope>
</reference>
<dbReference type="eggNOG" id="KOG4197">
    <property type="taxonomic scope" value="Eukaryota"/>
</dbReference>